<sequence>MYQTPSIKPIEIPPSLAHLTLEDQQTFIKYSFGPTRSIPFPIVHHAFEYHVQQTPDAICVEHEAYGHSMTYLQIDKLANRLARRIQRQMSLSSSSSTDRLRRRRRRGDPASDGDYRICILARRSVYLIVSIIAVLKSGAQYVPIDAATITDEALRHIINDSDPEVVLVMEEFIDRFDQVFMIAEESEGDINILRICVEQTIEEDERLNANDTKPEDLTRLDDGCYIIYTSGTTGVPKGVDVRHIGISNVICAPPGNVHMKPGMRVAQLLNIAFDMGAWEILSSLYNGCTLCLRGNTFKEWVHLLKTVDVVISTPSILARHDPAEYPNIKHVIVGGEVCPQSLADNWASHTQFNNCCGPTEISICNTIQPHFPGYPLSIGTPIPNTAVYILSQDSDSSSPARPDGRYPTPPPALPIGQTGSMWVGGIGVSKGYLNLPCKTAERWLPDPFRNQNWKSEGEDEMVYLMFNTNDLGRWREDGQLEHCGRADDQVKVRGGFRVELDGVASAMMRASFVRAAVALLVDGVLWGFAMRFERCCRGGGLTGDVDKIEIEREVEEVTRCTKDVMSYYAVPERWMIMDEFPMTRNGKVDKRALIAMTVDKKEKELKEKGEKEIRIREKTEATKEEPDSISNVSTPTTSTISIPTTPTRESEEDEEAGTTTTPTSPYMFRSRQSSVQHYPSPHSYTHETTKIYTSFAHHTQSENVTTAKSFIQVKVLARL</sequence>
<evidence type="ECO:0000256" key="4">
    <source>
        <dbReference type="ARBA" id="ARBA00029454"/>
    </source>
</evidence>
<evidence type="ECO:0000313" key="7">
    <source>
        <dbReference type="EMBL" id="GJJ08030.1"/>
    </source>
</evidence>
<name>A0AAV5A4U2_9AGAM</name>
<dbReference type="SUPFAM" id="SSF56801">
    <property type="entry name" value="Acetyl-CoA synthetase-like"/>
    <property type="match status" value="1"/>
</dbReference>
<evidence type="ECO:0000256" key="3">
    <source>
        <dbReference type="ARBA" id="ARBA00022598"/>
    </source>
</evidence>
<feature type="region of interest" description="Disordered" evidence="5">
    <location>
        <begin position="88"/>
        <end position="109"/>
    </location>
</feature>
<feature type="region of interest" description="Disordered" evidence="5">
    <location>
        <begin position="392"/>
        <end position="412"/>
    </location>
</feature>
<dbReference type="InterPro" id="IPR045851">
    <property type="entry name" value="AMP-bd_C_sf"/>
</dbReference>
<reference evidence="7" key="1">
    <citation type="submission" date="2021-10" db="EMBL/GenBank/DDBJ databases">
        <title>De novo Genome Assembly of Clathrus columnatus (Basidiomycota, Fungi) Using Illumina and Nanopore Sequence Data.</title>
        <authorList>
            <person name="Ogiso-Tanaka E."/>
            <person name="Itagaki H."/>
            <person name="Hosoya T."/>
            <person name="Hosaka K."/>
        </authorList>
    </citation>
    <scope>NUCLEOTIDE SEQUENCE</scope>
    <source>
        <strain evidence="7">MO-923</strain>
    </source>
</reference>
<keyword evidence="3" id="KW-0436">Ligase</keyword>
<organism evidence="7 8">
    <name type="scientific">Clathrus columnatus</name>
    <dbReference type="NCBI Taxonomy" id="1419009"/>
    <lineage>
        <taxon>Eukaryota</taxon>
        <taxon>Fungi</taxon>
        <taxon>Dikarya</taxon>
        <taxon>Basidiomycota</taxon>
        <taxon>Agaricomycotina</taxon>
        <taxon>Agaricomycetes</taxon>
        <taxon>Phallomycetidae</taxon>
        <taxon>Phallales</taxon>
        <taxon>Clathraceae</taxon>
        <taxon>Clathrus</taxon>
    </lineage>
</organism>
<dbReference type="AlphaFoldDB" id="A0AAV5A4U2"/>
<dbReference type="Proteomes" id="UP001050691">
    <property type="component" value="Unassembled WGS sequence"/>
</dbReference>
<dbReference type="Pfam" id="PF00501">
    <property type="entry name" value="AMP-binding"/>
    <property type="match status" value="1"/>
</dbReference>
<feature type="compositionally biased region" description="Low complexity" evidence="5">
    <location>
        <begin position="633"/>
        <end position="647"/>
    </location>
</feature>
<feature type="compositionally biased region" description="Low complexity" evidence="5">
    <location>
        <begin position="88"/>
        <end position="97"/>
    </location>
</feature>
<dbReference type="PANTHER" id="PTHR45527:SF11">
    <property type="entry name" value="NONRIBOSOMAL PEPTIDE SYNTHETASE 5"/>
    <property type="match status" value="1"/>
</dbReference>
<comment type="similarity">
    <text evidence="4">Belongs to the NRP synthetase family.</text>
</comment>
<protein>
    <recommendedName>
        <fullName evidence="6">AMP-dependent synthetase/ligase domain-containing protein</fullName>
    </recommendedName>
</protein>
<feature type="compositionally biased region" description="Basic and acidic residues" evidence="5">
    <location>
        <begin position="607"/>
        <end position="626"/>
    </location>
</feature>
<feature type="domain" description="AMP-dependent synthetase/ligase" evidence="6">
    <location>
        <begin position="116"/>
        <end position="433"/>
    </location>
</feature>
<gene>
    <name evidence="7" type="ORF">Clacol_002237</name>
</gene>
<comment type="caution">
    <text evidence="7">The sequence shown here is derived from an EMBL/GenBank/DDBJ whole genome shotgun (WGS) entry which is preliminary data.</text>
</comment>
<evidence type="ECO:0000256" key="2">
    <source>
        <dbReference type="ARBA" id="ARBA00022553"/>
    </source>
</evidence>
<keyword evidence="2" id="KW-0597">Phosphoprotein</keyword>
<accession>A0AAV5A4U2</accession>
<dbReference type="Gene3D" id="3.40.50.12780">
    <property type="entry name" value="N-terminal domain of ligase-like"/>
    <property type="match status" value="1"/>
</dbReference>
<dbReference type="GO" id="GO:0005737">
    <property type="term" value="C:cytoplasm"/>
    <property type="evidence" value="ECO:0007669"/>
    <property type="project" value="TreeGrafter"/>
</dbReference>
<feature type="region of interest" description="Disordered" evidence="5">
    <location>
        <begin position="607"/>
        <end position="682"/>
    </location>
</feature>
<keyword evidence="1" id="KW-0596">Phosphopantetheine</keyword>
<keyword evidence="8" id="KW-1185">Reference proteome</keyword>
<evidence type="ECO:0000259" key="6">
    <source>
        <dbReference type="Pfam" id="PF00501"/>
    </source>
</evidence>
<dbReference type="EMBL" id="BPWL01000003">
    <property type="protein sequence ID" value="GJJ08030.1"/>
    <property type="molecule type" value="Genomic_DNA"/>
</dbReference>
<dbReference type="InterPro" id="IPR020845">
    <property type="entry name" value="AMP-binding_CS"/>
</dbReference>
<evidence type="ECO:0000256" key="5">
    <source>
        <dbReference type="SAM" id="MobiDB-lite"/>
    </source>
</evidence>
<dbReference type="GO" id="GO:0016874">
    <property type="term" value="F:ligase activity"/>
    <property type="evidence" value="ECO:0007669"/>
    <property type="project" value="UniProtKB-KW"/>
</dbReference>
<dbReference type="InterPro" id="IPR042099">
    <property type="entry name" value="ANL_N_sf"/>
</dbReference>
<evidence type="ECO:0000256" key="1">
    <source>
        <dbReference type="ARBA" id="ARBA00022450"/>
    </source>
</evidence>
<evidence type="ECO:0000313" key="8">
    <source>
        <dbReference type="Proteomes" id="UP001050691"/>
    </source>
</evidence>
<dbReference type="PANTHER" id="PTHR45527">
    <property type="entry name" value="NONRIBOSOMAL PEPTIDE SYNTHETASE"/>
    <property type="match status" value="1"/>
</dbReference>
<dbReference type="InterPro" id="IPR000873">
    <property type="entry name" value="AMP-dep_synth/lig_dom"/>
</dbReference>
<dbReference type="GO" id="GO:0031177">
    <property type="term" value="F:phosphopantetheine binding"/>
    <property type="evidence" value="ECO:0007669"/>
    <property type="project" value="TreeGrafter"/>
</dbReference>
<dbReference type="Gene3D" id="3.30.300.30">
    <property type="match status" value="1"/>
</dbReference>
<proteinExistence type="inferred from homology"/>
<dbReference type="GO" id="GO:0044550">
    <property type="term" value="P:secondary metabolite biosynthetic process"/>
    <property type="evidence" value="ECO:0007669"/>
    <property type="project" value="TreeGrafter"/>
</dbReference>
<feature type="compositionally biased region" description="Polar residues" evidence="5">
    <location>
        <begin position="657"/>
        <end position="677"/>
    </location>
</feature>
<dbReference type="PROSITE" id="PS00455">
    <property type="entry name" value="AMP_BINDING"/>
    <property type="match status" value="1"/>
</dbReference>
<dbReference type="GO" id="GO:0043041">
    <property type="term" value="P:amino acid activation for nonribosomal peptide biosynthetic process"/>
    <property type="evidence" value="ECO:0007669"/>
    <property type="project" value="TreeGrafter"/>
</dbReference>